<dbReference type="EMBL" id="SEWE01000019">
    <property type="protein sequence ID" value="RYU79425.1"/>
    <property type="molecule type" value="Genomic_DNA"/>
</dbReference>
<dbReference type="RefSeq" id="WP_129921151.1">
    <property type="nucleotide sequence ID" value="NZ_SEWE01000019.1"/>
</dbReference>
<dbReference type="Proteomes" id="UP000294155">
    <property type="component" value="Unassembled WGS sequence"/>
</dbReference>
<keyword evidence="5" id="KW-1185">Reference proteome</keyword>
<keyword evidence="2" id="KW-0328">Glycosyltransferase</keyword>
<dbReference type="PANTHER" id="PTHR12526">
    <property type="entry name" value="GLYCOSYLTRANSFERASE"/>
    <property type="match status" value="1"/>
</dbReference>
<reference evidence="4 5" key="1">
    <citation type="submission" date="2019-02" db="EMBL/GenBank/DDBJ databases">
        <title>Bacterial novel species isolated from soil.</title>
        <authorList>
            <person name="Jung H.-Y."/>
        </authorList>
    </citation>
    <scope>NUCLEOTIDE SEQUENCE [LARGE SCALE GENOMIC DNA]</scope>
    <source>
        <strain evidence="4 5">1-3-3-3</strain>
    </source>
</reference>
<evidence type="ECO:0000256" key="3">
    <source>
        <dbReference type="ARBA" id="ARBA00022679"/>
    </source>
</evidence>
<dbReference type="Pfam" id="PF13692">
    <property type="entry name" value="Glyco_trans_1_4"/>
    <property type="match status" value="1"/>
</dbReference>
<dbReference type="SUPFAM" id="SSF53756">
    <property type="entry name" value="UDP-Glycosyltransferase/glycogen phosphorylase"/>
    <property type="match status" value="1"/>
</dbReference>
<comment type="caution">
    <text evidence="4">The sequence shown here is derived from an EMBL/GenBank/DDBJ whole genome shotgun (WGS) entry which is preliminary data.</text>
</comment>
<dbReference type="OrthoDB" id="7560678at2"/>
<name>A0A4Q5LD49_9BACT</name>
<accession>A0A4Q5LD49</accession>
<organism evidence="4 5">
    <name type="scientific">Hymenobacter persicinus</name>
    <dbReference type="NCBI Taxonomy" id="2025506"/>
    <lineage>
        <taxon>Bacteria</taxon>
        <taxon>Pseudomonadati</taxon>
        <taxon>Bacteroidota</taxon>
        <taxon>Cytophagia</taxon>
        <taxon>Cytophagales</taxon>
        <taxon>Hymenobacteraceae</taxon>
        <taxon>Hymenobacter</taxon>
    </lineage>
</organism>
<proteinExistence type="inferred from homology"/>
<dbReference type="GO" id="GO:0016757">
    <property type="term" value="F:glycosyltransferase activity"/>
    <property type="evidence" value="ECO:0007669"/>
    <property type="project" value="UniProtKB-KW"/>
</dbReference>
<dbReference type="PANTHER" id="PTHR12526:SF640">
    <property type="entry name" value="COLANIC ACID BIOSYNTHESIS GLYCOSYLTRANSFERASE WCAL-RELATED"/>
    <property type="match status" value="1"/>
</dbReference>
<evidence type="ECO:0000313" key="4">
    <source>
        <dbReference type="EMBL" id="RYU79425.1"/>
    </source>
</evidence>
<comment type="similarity">
    <text evidence="1">Belongs to the glycosyltransferase group 1 family. Glycosyltransferase 4 subfamily.</text>
</comment>
<evidence type="ECO:0000313" key="5">
    <source>
        <dbReference type="Proteomes" id="UP000294155"/>
    </source>
</evidence>
<evidence type="ECO:0000256" key="2">
    <source>
        <dbReference type="ARBA" id="ARBA00022676"/>
    </source>
</evidence>
<dbReference type="Gene3D" id="3.40.50.2000">
    <property type="entry name" value="Glycogen Phosphorylase B"/>
    <property type="match status" value="2"/>
</dbReference>
<gene>
    <name evidence="4" type="ORF">EWM57_10785</name>
</gene>
<protein>
    <submittedName>
        <fullName evidence="4">Glycosyltransferase</fullName>
    </submittedName>
</protein>
<sequence length="401" mass="43385">MKSSSTASPLRIAFISSCDGDWGGSEELWAGTALALAQAGHHVQGFKTNVTSHPRLQALRAAGCPVTELAPAVPVRYRIANRLLPVSRQFTSQKMGFDLLRQHLRAFRPDVVLVSQGSNYDGCAFANLCRQEGLAYALLSQKAPHSTAPHAHERTVAQQVFQAARRAFFVSRHNLELTQLQLGVALPAAEVVWNPYNVAFQGELPWPAATDGALRLACVARLFLSDKGQDILLQVLAQDKWRQRKLHLTLYGAGPDEEIIRGMISFLGLENTVCLGGHVADVAQVWSTHHALILPSRYEGLPLALVEAMLSGRPTIASDAGGIIELLVDNETGFVASGITFLALDEALERSWAKRASWAQMGAEAARQARAVVPADTLELLAHKLLQIVHEERAAAGPGVA</sequence>
<dbReference type="AlphaFoldDB" id="A0A4Q5LD49"/>
<evidence type="ECO:0000256" key="1">
    <source>
        <dbReference type="ARBA" id="ARBA00009481"/>
    </source>
</evidence>
<keyword evidence="3 4" id="KW-0808">Transferase</keyword>